<gene>
    <name evidence="1" type="ORF">PFLCHA0_c54490</name>
</gene>
<protein>
    <submittedName>
        <fullName evidence="1">Uncharacterized protein</fullName>
    </submittedName>
</protein>
<dbReference type="Proteomes" id="UP000013940">
    <property type="component" value="Chromosome"/>
</dbReference>
<dbReference type="AlphaFoldDB" id="A0A2C9EU37"/>
<dbReference type="KEGG" id="pprc:PFLCHA0_c54490"/>
<proteinExistence type="predicted"/>
<evidence type="ECO:0000313" key="1">
    <source>
        <dbReference type="EMBL" id="AGL87187.1"/>
    </source>
</evidence>
<name>A0A2C9EU37_PSEPH</name>
<accession>A0A2C9EU37</accession>
<dbReference type="EMBL" id="CP003190">
    <property type="protein sequence ID" value="AGL87187.1"/>
    <property type="molecule type" value="Genomic_DNA"/>
</dbReference>
<organism evidence="1 2">
    <name type="scientific">Pseudomonas protegens (strain DSM 19095 / LMG 27888 / CFBP 6595 / CHA0)</name>
    <dbReference type="NCBI Taxonomy" id="1124983"/>
    <lineage>
        <taxon>Bacteria</taxon>
        <taxon>Pseudomonadati</taxon>
        <taxon>Pseudomonadota</taxon>
        <taxon>Gammaproteobacteria</taxon>
        <taxon>Pseudomonadales</taxon>
        <taxon>Pseudomonadaceae</taxon>
        <taxon>Pseudomonas</taxon>
    </lineage>
</organism>
<evidence type="ECO:0000313" key="2">
    <source>
        <dbReference type="Proteomes" id="UP000013940"/>
    </source>
</evidence>
<dbReference type="HOGENOM" id="CLU_3331787_0_0_6"/>
<sequence>MLLDAWSAEEAVHWQAGASRQPVLRAGIKKPRMTGALS</sequence>
<reference evidence="2" key="1">
    <citation type="journal article" date="2014" name="Genome Announc.">
        <title>Full-genome sequence of the plant growth-promoting bacterium Pseudomonas protegens CHA0.</title>
        <authorList>
            <person name="Jousset A."/>
            <person name="Schuldes J."/>
            <person name="Keel C."/>
            <person name="Maurhofer M."/>
            <person name="Daniel R."/>
            <person name="Scheu S."/>
            <person name="Thuermer A."/>
        </authorList>
    </citation>
    <scope>NUCLEOTIDE SEQUENCE [LARGE SCALE GENOMIC DNA]</scope>
    <source>
        <strain evidence="2">DSM 19095 / LMG 27888 / CFBP 6595 / CHA0</strain>
    </source>
</reference>